<feature type="compositionally biased region" description="Basic and acidic residues" evidence="1">
    <location>
        <begin position="552"/>
        <end position="569"/>
    </location>
</feature>
<feature type="compositionally biased region" description="Polar residues" evidence="1">
    <location>
        <begin position="696"/>
        <end position="706"/>
    </location>
</feature>
<gene>
    <name evidence="2" type="ORF">AARAC_002351</name>
</gene>
<evidence type="ECO:0000313" key="2">
    <source>
        <dbReference type="EMBL" id="PIG89175.1"/>
    </source>
</evidence>
<feature type="compositionally biased region" description="Basic and acidic residues" evidence="1">
    <location>
        <begin position="869"/>
        <end position="920"/>
    </location>
</feature>
<organism evidence="2 3">
    <name type="scientific">Aspergillus arachidicola</name>
    <dbReference type="NCBI Taxonomy" id="656916"/>
    <lineage>
        <taxon>Eukaryota</taxon>
        <taxon>Fungi</taxon>
        <taxon>Dikarya</taxon>
        <taxon>Ascomycota</taxon>
        <taxon>Pezizomycotina</taxon>
        <taxon>Eurotiomycetes</taxon>
        <taxon>Eurotiomycetidae</taxon>
        <taxon>Eurotiales</taxon>
        <taxon>Aspergillaceae</taxon>
        <taxon>Aspergillus</taxon>
        <taxon>Aspergillus subgen. Circumdati</taxon>
    </lineage>
</organism>
<dbReference type="Pfam" id="PF00300">
    <property type="entry name" value="His_Phos_1"/>
    <property type="match status" value="1"/>
</dbReference>
<feature type="region of interest" description="Disordered" evidence="1">
    <location>
        <begin position="550"/>
        <end position="569"/>
    </location>
</feature>
<feature type="compositionally biased region" description="Low complexity" evidence="1">
    <location>
        <begin position="853"/>
        <end position="868"/>
    </location>
</feature>
<dbReference type="AlphaFoldDB" id="A0A2G7G992"/>
<dbReference type="InterPro" id="IPR053178">
    <property type="entry name" value="Osmoadaptation_assoc"/>
</dbReference>
<dbReference type="Gene3D" id="3.40.50.1240">
    <property type="entry name" value="Phosphoglycerate mutase-like"/>
    <property type="match status" value="1"/>
</dbReference>
<dbReference type="PANTHER" id="PTHR38111:SF5">
    <property type="entry name" value="TRANSCRIPTION FACTOR DOMAIN-CONTAINING PROTEIN"/>
    <property type="match status" value="1"/>
</dbReference>
<accession>A0A2G7G992</accession>
<dbReference type="SUPFAM" id="SSF53254">
    <property type="entry name" value="Phosphoglycerate mutase-like"/>
    <property type="match status" value="1"/>
</dbReference>
<dbReference type="InterPro" id="IPR013078">
    <property type="entry name" value="His_Pase_superF_clade-1"/>
</dbReference>
<name>A0A2G7G992_9EURO</name>
<feature type="compositionally biased region" description="Polar residues" evidence="1">
    <location>
        <begin position="1"/>
        <end position="11"/>
    </location>
</feature>
<reference evidence="2 3" key="1">
    <citation type="submission" date="2017-05" db="EMBL/GenBank/DDBJ databases">
        <title>Genome sequence for an aflatoxigenic pathogen of Argentinian peanut, Aspergillus arachidicola.</title>
        <authorList>
            <person name="Moore G."/>
            <person name="Beltz S.B."/>
            <person name="Mack B.M."/>
        </authorList>
    </citation>
    <scope>NUCLEOTIDE SEQUENCE [LARGE SCALE GENOMIC DNA]</scope>
    <source>
        <strain evidence="2 3">CBS 117610</strain>
    </source>
</reference>
<dbReference type="InterPro" id="IPR029033">
    <property type="entry name" value="His_PPase_superfam"/>
</dbReference>
<feature type="region of interest" description="Disordered" evidence="1">
    <location>
        <begin position="1"/>
        <end position="20"/>
    </location>
</feature>
<feature type="compositionally biased region" description="Low complexity" evidence="1">
    <location>
        <begin position="940"/>
        <end position="950"/>
    </location>
</feature>
<evidence type="ECO:0000313" key="3">
    <source>
        <dbReference type="Proteomes" id="UP000231358"/>
    </source>
</evidence>
<feature type="region of interest" description="Disordered" evidence="1">
    <location>
        <begin position="824"/>
        <end position="1031"/>
    </location>
</feature>
<evidence type="ECO:0000256" key="1">
    <source>
        <dbReference type="SAM" id="MobiDB-lite"/>
    </source>
</evidence>
<comment type="caution">
    <text evidence="2">The sequence shown here is derived from an EMBL/GenBank/DDBJ whole genome shotgun (WGS) entry which is preliminary data.</text>
</comment>
<dbReference type="EMBL" id="NEXV01000075">
    <property type="protein sequence ID" value="PIG89175.1"/>
    <property type="molecule type" value="Genomic_DNA"/>
</dbReference>
<feature type="compositionally biased region" description="Pro residues" evidence="1">
    <location>
        <begin position="926"/>
        <end position="939"/>
    </location>
</feature>
<dbReference type="Proteomes" id="UP000231358">
    <property type="component" value="Unassembled WGS sequence"/>
</dbReference>
<protein>
    <submittedName>
        <fullName evidence="2">Phosphoglycerate mutase family protein</fullName>
    </submittedName>
</protein>
<sequence>MSPTSSAVSSESYRRDAEPLAHNSTIATMEQVQPQVSPSADEHCEIKQQQRLAFTVFINNTFPISHAYNNFRETNYPNFADYITSMFDQSVCLDISAYSVCLVFRNRTGVEASLLSKGRNAYIHALQALQQALRTEHISNKADIIGASILLFIYEMRVPSEHHGGWASHCDGVAALMKEMGAQNFTHGFARSCYIFFRGFLIAYAFHKEQPCFLEEDQWQQLAERFRAEDSQKPGISRMFVEVTERIFMELVKCPRYVYEAQSHRSTQNSQQALVLYSRILCTKNNLGILVAQLKDLISIYQPANTASAPEFLLNGAVDALHLLDTLVQKLIMTPIPPIRVYSGLARLLDNKKPRHSRPLLTDLGNEQCRKLSENFPFHDKIDLITASPLRRTIYTALQSFGPVFEAHKDTKLLLLPDVQETSDVPCDTGSDPVDLRKEIEENGLPVDPSLVHEGWNNKTGRYAPTHDAIRKRAREARRWLKARPEKEIVVVTHGGFLHYFTEDWEDGNQYQGTAWANTEYRTYEFSSETHKTDVEGHKLEGEDATLVETISSRERRGKEGPPPDREAQKALYKKGTQGWDDQGLHLSTAERKAAKVPEGKEVDGVRNRYAAALVDPYVPDIVYGEVLLIPEWTQPSLSAEAIRQNGGVTPSPEPILPTRFTVHLYNPDQQVIVQYKPKTWNSPATWSFEMPQQSFRQPSSSTLDRTQTDPAAADTTPKLRFSWRKDSKLSKDLTCLLSGKTTALSGTKTKSKEPDITISIFQALRELTLYEPNLYRVEMEDFKGLEVVLLLGAITIRDVYFTAMRDAFKLDATSVPVGPSAAAVANSPNGHTTAPAASKDKQPVSAGSGALNANTTPTIPEEPTAENPPRRKQEQDKEEERRTKKLLEEEEKARRKRQAEIDKETRRLQRLYGEEEQKVRHSTPSLPPRPLQSPPPSERPAAAGRGAPAQRYYHTHHHSPSVPHIGHSPYLQAPGGNPHRQSVAFLPTQPQPQPAAGSKPQKLQQKKSFFGFRRSSSDENKLAKKRSSMF</sequence>
<dbReference type="PANTHER" id="PTHR38111">
    <property type="entry name" value="ZN(2)-C6 FUNGAL-TYPE DOMAIN-CONTAINING PROTEIN-RELATED"/>
    <property type="match status" value="1"/>
</dbReference>
<feature type="region of interest" description="Disordered" evidence="1">
    <location>
        <begin position="696"/>
        <end position="716"/>
    </location>
</feature>
<proteinExistence type="predicted"/>
<keyword evidence="3" id="KW-1185">Reference proteome</keyword>